<name>A0A843VYF2_COLES</name>
<proteinExistence type="predicted"/>
<feature type="compositionally biased region" description="Polar residues" evidence="1">
    <location>
        <begin position="25"/>
        <end position="36"/>
    </location>
</feature>
<dbReference type="EMBL" id="NMUH01002857">
    <property type="protein sequence ID" value="MQM02452.1"/>
    <property type="molecule type" value="Genomic_DNA"/>
</dbReference>
<accession>A0A843VYF2</accession>
<dbReference type="Proteomes" id="UP000652761">
    <property type="component" value="Unassembled WGS sequence"/>
</dbReference>
<gene>
    <name evidence="2" type="ORF">Taro_035218</name>
</gene>
<evidence type="ECO:0000313" key="2">
    <source>
        <dbReference type="EMBL" id="MQM02452.1"/>
    </source>
</evidence>
<evidence type="ECO:0000313" key="3">
    <source>
        <dbReference type="Proteomes" id="UP000652761"/>
    </source>
</evidence>
<keyword evidence="3" id="KW-1185">Reference proteome</keyword>
<dbReference type="AlphaFoldDB" id="A0A843VYF2"/>
<sequence>MQMFPSVVKEDLVQLKVSKHALATKASQGLQGQSPNTPQPVRPGYGLPNRSCLNHCGPSSNTIVLPSTGHRAARPVTE</sequence>
<protein>
    <submittedName>
        <fullName evidence="2">Uncharacterized protein</fullName>
    </submittedName>
</protein>
<reference evidence="2" key="1">
    <citation type="submission" date="2017-07" db="EMBL/GenBank/DDBJ databases">
        <title>Taro Niue Genome Assembly and Annotation.</title>
        <authorList>
            <person name="Atibalentja N."/>
            <person name="Keating K."/>
            <person name="Fields C.J."/>
        </authorList>
    </citation>
    <scope>NUCLEOTIDE SEQUENCE</scope>
    <source>
        <strain evidence="2">Niue_2</strain>
        <tissue evidence="2">Leaf</tissue>
    </source>
</reference>
<evidence type="ECO:0000256" key="1">
    <source>
        <dbReference type="SAM" id="MobiDB-lite"/>
    </source>
</evidence>
<comment type="caution">
    <text evidence="2">The sequence shown here is derived from an EMBL/GenBank/DDBJ whole genome shotgun (WGS) entry which is preliminary data.</text>
</comment>
<organism evidence="2 3">
    <name type="scientific">Colocasia esculenta</name>
    <name type="common">Wild taro</name>
    <name type="synonym">Arum esculentum</name>
    <dbReference type="NCBI Taxonomy" id="4460"/>
    <lineage>
        <taxon>Eukaryota</taxon>
        <taxon>Viridiplantae</taxon>
        <taxon>Streptophyta</taxon>
        <taxon>Embryophyta</taxon>
        <taxon>Tracheophyta</taxon>
        <taxon>Spermatophyta</taxon>
        <taxon>Magnoliopsida</taxon>
        <taxon>Liliopsida</taxon>
        <taxon>Araceae</taxon>
        <taxon>Aroideae</taxon>
        <taxon>Colocasieae</taxon>
        <taxon>Colocasia</taxon>
    </lineage>
</organism>
<feature type="region of interest" description="Disordered" evidence="1">
    <location>
        <begin position="23"/>
        <end position="46"/>
    </location>
</feature>